<dbReference type="EMBL" id="OZ075111">
    <property type="protein sequence ID" value="CAL4888248.1"/>
    <property type="molecule type" value="Genomic_DNA"/>
</dbReference>
<feature type="compositionally biased region" description="Gly residues" evidence="1">
    <location>
        <begin position="105"/>
        <end position="114"/>
    </location>
</feature>
<feature type="compositionally biased region" description="Low complexity" evidence="1">
    <location>
        <begin position="32"/>
        <end position="46"/>
    </location>
</feature>
<name>A0ABC8VCZ1_9POAL</name>
<proteinExistence type="predicted"/>
<feature type="compositionally biased region" description="Basic and acidic residues" evidence="1">
    <location>
        <begin position="346"/>
        <end position="376"/>
    </location>
</feature>
<keyword evidence="3" id="KW-1185">Reference proteome</keyword>
<evidence type="ECO:0000256" key="1">
    <source>
        <dbReference type="SAM" id="MobiDB-lite"/>
    </source>
</evidence>
<protein>
    <submittedName>
        <fullName evidence="2">Uncharacterized protein</fullName>
    </submittedName>
</protein>
<feature type="compositionally biased region" description="Basic and acidic residues" evidence="1">
    <location>
        <begin position="275"/>
        <end position="295"/>
    </location>
</feature>
<dbReference type="PANTHER" id="PTHR32091:SF17">
    <property type="entry name" value="EUKARYOTIC TRANSLATION INITIATION FACTOR 4B3"/>
    <property type="match status" value="1"/>
</dbReference>
<evidence type="ECO:0000313" key="2">
    <source>
        <dbReference type="EMBL" id="CAL4888248.1"/>
    </source>
</evidence>
<dbReference type="Proteomes" id="UP001497457">
    <property type="component" value="Chromosome 1b"/>
</dbReference>
<dbReference type="PANTHER" id="PTHR32091">
    <property type="entry name" value="EUKARYOTIC TRANSLATION INITIATION FACTOR 4B"/>
    <property type="match status" value="1"/>
</dbReference>
<accession>A0ABC8VCZ1</accession>
<feature type="region of interest" description="Disordered" evidence="1">
    <location>
        <begin position="19"/>
        <end position="434"/>
    </location>
</feature>
<reference evidence="2 3" key="2">
    <citation type="submission" date="2024-10" db="EMBL/GenBank/DDBJ databases">
        <authorList>
            <person name="Ryan C."/>
        </authorList>
    </citation>
    <scope>NUCLEOTIDE SEQUENCE [LARGE SCALE GENOMIC DNA]</scope>
</reference>
<dbReference type="AlphaFoldDB" id="A0ABC8VCZ1"/>
<feature type="compositionally biased region" description="Basic and acidic residues" evidence="1">
    <location>
        <begin position="115"/>
        <end position="153"/>
    </location>
</feature>
<dbReference type="Pfam" id="PF06273">
    <property type="entry name" value="eIF-4B"/>
    <property type="match status" value="2"/>
</dbReference>
<gene>
    <name evidence="2" type="ORF">URODEC1_LOCUS2137</name>
</gene>
<reference evidence="3" key="1">
    <citation type="submission" date="2024-06" db="EMBL/GenBank/DDBJ databases">
        <authorList>
            <person name="Ryan C."/>
        </authorList>
    </citation>
    <scope>NUCLEOTIDE SEQUENCE [LARGE SCALE GENOMIC DNA]</scope>
</reference>
<sequence length="434" mass="46882">MAVASAWAKPGSWALAAEEQDELPPLPPPVVPAADFPDLATAATTKVPKKKKPQSMPLSDFNNGKFVARASRGPGPEVATLDLPTGPRERTEEELANTRGFGATRWGGAGGGPRGSDEPRRGGSDREDFGPSRADEADDWGAGKKPLERRERMGGFGGDSSASRADDVVDWVSTKKTTPAPFPERRERVGGGFGGDSRADDSANWGSNKSYSAPPPMPADGRRGGPVWGFNRDGVPDADSWGRRREEMSNGGASSVGRPRLNLQKRTLPLANGSDGEKQEDNKDNKEDEKEEQRPRSRSSNPFGAARPREEVLAAKGEDWKKEEPKVEKLDIQPRTRSSNPFGAARPREEVLAEKGEDWRKIDEKLEAMKVREAPPEMKSFGKRGSPDAGEENGNGQLPDARAERAWKKPEAVEAAKESEEGSDEIADGSALAN</sequence>
<dbReference type="InterPro" id="IPR010433">
    <property type="entry name" value="EIF-4B_pln"/>
</dbReference>
<evidence type="ECO:0000313" key="3">
    <source>
        <dbReference type="Proteomes" id="UP001497457"/>
    </source>
</evidence>
<organism evidence="2 3">
    <name type="scientific">Urochloa decumbens</name>
    <dbReference type="NCBI Taxonomy" id="240449"/>
    <lineage>
        <taxon>Eukaryota</taxon>
        <taxon>Viridiplantae</taxon>
        <taxon>Streptophyta</taxon>
        <taxon>Embryophyta</taxon>
        <taxon>Tracheophyta</taxon>
        <taxon>Spermatophyta</taxon>
        <taxon>Magnoliopsida</taxon>
        <taxon>Liliopsida</taxon>
        <taxon>Poales</taxon>
        <taxon>Poaceae</taxon>
        <taxon>PACMAD clade</taxon>
        <taxon>Panicoideae</taxon>
        <taxon>Panicodae</taxon>
        <taxon>Paniceae</taxon>
        <taxon>Melinidinae</taxon>
        <taxon>Urochloa</taxon>
    </lineage>
</organism>
<feature type="compositionally biased region" description="Basic and acidic residues" evidence="1">
    <location>
        <begin position="401"/>
        <end position="420"/>
    </location>
</feature>
<feature type="compositionally biased region" description="Basic and acidic residues" evidence="1">
    <location>
        <begin position="307"/>
        <end position="334"/>
    </location>
</feature>